<keyword evidence="3" id="KW-1185">Reference proteome</keyword>
<accession>A0ABQ2PQX4</accession>
<dbReference type="EMBL" id="BMLY01000007">
    <property type="protein sequence ID" value="GGP27630.1"/>
    <property type="molecule type" value="Genomic_DNA"/>
</dbReference>
<protein>
    <recommendedName>
        <fullName evidence="4">YXWGXW repeat-containing protein</fullName>
    </recommendedName>
</protein>
<gene>
    <name evidence="2" type="ORF">GCM10010971_34490</name>
</gene>
<comment type="caution">
    <text evidence="2">The sequence shown here is derived from an EMBL/GenBank/DDBJ whole genome shotgun (WGS) entry which is preliminary data.</text>
</comment>
<feature type="signal peptide" evidence="1">
    <location>
        <begin position="1"/>
        <end position="26"/>
    </location>
</feature>
<evidence type="ECO:0000256" key="1">
    <source>
        <dbReference type="SAM" id="SignalP"/>
    </source>
</evidence>
<evidence type="ECO:0008006" key="4">
    <source>
        <dbReference type="Google" id="ProtNLM"/>
    </source>
</evidence>
<proteinExistence type="predicted"/>
<feature type="chain" id="PRO_5047399932" description="YXWGXW repeat-containing protein" evidence="1">
    <location>
        <begin position="27"/>
        <end position="140"/>
    </location>
</feature>
<name>A0ABQ2PQX4_9NEIS</name>
<reference evidence="3" key="1">
    <citation type="journal article" date="2019" name="Int. J. Syst. Evol. Microbiol.">
        <title>The Global Catalogue of Microorganisms (GCM) 10K type strain sequencing project: providing services to taxonomists for standard genome sequencing and annotation.</title>
        <authorList>
            <consortium name="The Broad Institute Genomics Platform"/>
            <consortium name="The Broad Institute Genome Sequencing Center for Infectious Disease"/>
            <person name="Wu L."/>
            <person name="Ma J."/>
        </authorList>
    </citation>
    <scope>NUCLEOTIDE SEQUENCE [LARGE SCALE GENOMIC DNA]</scope>
    <source>
        <strain evidence="3">CGMCC 1.8860</strain>
    </source>
</reference>
<evidence type="ECO:0000313" key="3">
    <source>
        <dbReference type="Proteomes" id="UP000621859"/>
    </source>
</evidence>
<evidence type="ECO:0000313" key="2">
    <source>
        <dbReference type="EMBL" id="GGP27630.1"/>
    </source>
</evidence>
<dbReference type="Proteomes" id="UP000621859">
    <property type="component" value="Unassembled WGS sequence"/>
</dbReference>
<sequence length="140" mass="15626">MKLSGKNTSMGSVRVGALTLAAACLAGLFSGCATHEKVVVKETVVAQPVVRKMPTPVHEDRGTAPGPEWGWVAGHWKWEGNDWFWVHGRWVQQAVPPMPVVIVEQVPPPPSNRHYWVPGHWVWQFNGHGGWVWVKGSWHV</sequence>
<dbReference type="RefSeq" id="WP_188696927.1">
    <property type="nucleotide sequence ID" value="NZ_BMLY01000007.1"/>
</dbReference>
<organism evidence="2 3">
    <name type="scientific">Silvimonas amylolytica</name>
    <dbReference type="NCBI Taxonomy" id="449663"/>
    <lineage>
        <taxon>Bacteria</taxon>
        <taxon>Pseudomonadati</taxon>
        <taxon>Pseudomonadota</taxon>
        <taxon>Betaproteobacteria</taxon>
        <taxon>Neisseriales</taxon>
        <taxon>Chitinibacteraceae</taxon>
        <taxon>Silvimonas</taxon>
    </lineage>
</organism>
<dbReference type="PROSITE" id="PS51257">
    <property type="entry name" value="PROKAR_LIPOPROTEIN"/>
    <property type="match status" value="1"/>
</dbReference>
<keyword evidence="1" id="KW-0732">Signal</keyword>